<dbReference type="FunFam" id="1.10.274.10:FF:000001">
    <property type="entry name" value="Phosphoenolpyruvate-protein phosphotransferase"/>
    <property type="match status" value="1"/>
</dbReference>
<feature type="active site" description="Tele-phosphohistidine intermediate" evidence="17">
    <location>
        <position position="189"/>
    </location>
</feature>
<sequence length="575" mass="63224">MISGILVSPGIAFGKALLLKEDEIVINRKKISADLVEQEVSRFLEGRAKASEQLEAIKTKAGETFGEEKEAIFEGHIMLLEDEELEQEIIALIKDDLASADAAAYTVIEGQAKALEELDDEYLKERAADVRDIGKRLLQNILGLAIVDLSSIQDEVILVASDLTPSETAQLNLDKVLGFITDLGGRTSHTSIMARSLELPAIVGTTDVTKQVKNDDYLILDAVNNKIYVNPTADVIDQLKAAQNQYITEKNDLAKLKDLPAITLDGHQVEVCANIGTVRDVAGAERNGAEGVGLYRTEFLFMDRESLPTEDEQFQAYKAVAEAMGSQAVIVRTMDIGGDKDLPYMNLPKEENPFLGWRAIRIAMDRREILHAQLRAILRASAFGKLRIMFPMIISVEEVRDLKGELETLKAQLREEGKAFDETIEVGVMVETPAAAVIAHHLAKEVDFFSIGTNDLTQYTLAVDRGNELISHLYNPMSPSVLGLIKQVIDASHAEGKWTGMCGELAGDERATLLLLGMGLDEFSMSAISIPRIKKIIRNTNFEDVKALAAQALAQPTAQDLMNCVNKFIEEKTLC</sequence>
<evidence type="ECO:0000259" key="22">
    <source>
        <dbReference type="Pfam" id="PF05524"/>
    </source>
</evidence>
<evidence type="ECO:0000256" key="13">
    <source>
        <dbReference type="ARBA" id="ARBA00022777"/>
    </source>
</evidence>
<dbReference type="GO" id="GO:0009401">
    <property type="term" value="P:phosphoenolpyruvate-dependent sugar phosphotransferase system"/>
    <property type="evidence" value="ECO:0007669"/>
    <property type="project" value="UniProtKB-KW"/>
</dbReference>
<comment type="function">
    <text evidence="16">General (non sugar-specific) component of the phosphoenolpyruvate-dependent sugar phosphotransferase system (sugar PTS). This major carbohydrate active-transport system catalyzes the phosphorylation of incoming sugar substrates concomitantly with their translocation across the cell membrane. Enzyme I transfers the phosphoryl group from phosphoenolpyruvate (PEP) to the phosphoryl carrier protein (HPr).</text>
</comment>
<dbReference type="PROSITE" id="PS00370">
    <property type="entry name" value="PEP_ENZYMES_PHOS_SITE"/>
    <property type="match status" value="1"/>
</dbReference>
<keyword evidence="8 16" id="KW-0963">Cytoplasm</keyword>
<dbReference type="PANTHER" id="PTHR46244:SF6">
    <property type="entry name" value="PHOSPHOENOLPYRUVATE-PROTEIN PHOSPHOTRANSFERASE"/>
    <property type="match status" value="1"/>
</dbReference>
<evidence type="ECO:0000256" key="19">
    <source>
        <dbReference type="PIRSR" id="PIRSR000732-3"/>
    </source>
</evidence>
<keyword evidence="23" id="KW-0670">Pyruvate</keyword>
<protein>
    <recommendedName>
        <fullName evidence="6 16">Phosphoenolpyruvate-protein phosphotransferase</fullName>
        <ecNumber evidence="5 16">2.7.3.9</ecNumber>
    </recommendedName>
    <alternativeName>
        <fullName evidence="15 16">Phosphotransferase system, enzyme I</fullName>
    </alternativeName>
</protein>
<evidence type="ECO:0000259" key="20">
    <source>
        <dbReference type="Pfam" id="PF00391"/>
    </source>
</evidence>
<evidence type="ECO:0000256" key="9">
    <source>
        <dbReference type="ARBA" id="ARBA00022597"/>
    </source>
</evidence>
<dbReference type="GO" id="GO:0005737">
    <property type="term" value="C:cytoplasm"/>
    <property type="evidence" value="ECO:0007669"/>
    <property type="project" value="UniProtKB-SubCell"/>
</dbReference>
<feature type="binding site" evidence="18">
    <location>
        <position position="296"/>
    </location>
    <ligand>
        <name>phosphoenolpyruvate</name>
        <dbReference type="ChEBI" id="CHEBI:58702"/>
    </ligand>
</feature>
<dbReference type="InterPro" id="IPR023151">
    <property type="entry name" value="PEP_util_CS"/>
</dbReference>
<dbReference type="Gene3D" id="1.10.274.10">
    <property type="entry name" value="PtsI, HPr-binding domain"/>
    <property type="match status" value="1"/>
</dbReference>
<dbReference type="InterPro" id="IPR036637">
    <property type="entry name" value="Phosphohistidine_dom_sf"/>
</dbReference>
<evidence type="ECO:0000256" key="17">
    <source>
        <dbReference type="PIRSR" id="PIRSR000732-1"/>
    </source>
</evidence>
<dbReference type="GO" id="GO:0016301">
    <property type="term" value="F:kinase activity"/>
    <property type="evidence" value="ECO:0007669"/>
    <property type="project" value="UniProtKB-KW"/>
</dbReference>
<evidence type="ECO:0000259" key="21">
    <source>
        <dbReference type="Pfam" id="PF02896"/>
    </source>
</evidence>
<evidence type="ECO:0000313" key="24">
    <source>
        <dbReference type="Proteomes" id="UP000281391"/>
    </source>
</evidence>
<feature type="binding site" evidence="19">
    <location>
        <position position="431"/>
    </location>
    <ligand>
        <name>Mg(2+)</name>
        <dbReference type="ChEBI" id="CHEBI:18420"/>
    </ligand>
</feature>
<organism evidence="23 24">
    <name type="scientific">Serratia odorifera</name>
    <dbReference type="NCBI Taxonomy" id="618"/>
    <lineage>
        <taxon>Bacteria</taxon>
        <taxon>Pseudomonadati</taxon>
        <taxon>Pseudomonadota</taxon>
        <taxon>Gammaproteobacteria</taxon>
        <taxon>Enterobacterales</taxon>
        <taxon>Yersiniaceae</taxon>
        <taxon>Serratia</taxon>
    </lineage>
</organism>
<dbReference type="Pfam" id="PF05524">
    <property type="entry name" value="PEP-utilisers_N"/>
    <property type="match status" value="1"/>
</dbReference>
<dbReference type="PANTHER" id="PTHR46244">
    <property type="entry name" value="PHOSPHOENOLPYRUVATE-PROTEIN PHOSPHOTRANSFERASE"/>
    <property type="match status" value="1"/>
</dbReference>
<dbReference type="InterPro" id="IPR006318">
    <property type="entry name" value="PTS_EI-like"/>
</dbReference>
<comment type="cofactor">
    <cofactor evidence="2 16 19">
        <name>Mg(2+)</name>
        <dbReference type="ChEBI" id="CHEBI:18420"/>
    </cofactor>
</comment>
<dbReference type="InterPro" id="IPR040442">
    <property type="entry name" value="Pyrv_kinase-like_dom_sf"/>
</dbReference>
<reference evidence="23 24" key="1">
    <citation type="submission" date="2018-12" db="EMBL/GenBank/DDBJ databases">
        <authorList>
            <consortium name="Pathogen Informatics"/>
        </authorList>
    </citation>
    <scope>NUCLEOTIDE SEQUENCE [LARGE SCALE GENOMIC DNA]</scope>
    <source>
        <strain evidence="23 24">NCTC11214</strain>
    </source>
</reference>
<dbReference type="InterPro" id="IPR018274">
    <property type="entry name" value="PEP_util_AS"/>
</dbReference>
<evidence type="ECO:0000256" key="3">
    <source>
        <dbReference type="ARBA" id="ARBA00004496"/>
    </source>
</evidence>
<evidence type="ECO:0000313" key="23">
    <source>
        <dbReference type="EMBL" id="VDZ59866.1"/>
    </source>
</evidence>
<dbReference type="SUPFAM" id="SSF52009">
    <property type="entry name" value="Phosphohistidine domain"/>
    <property type="match status" value="1"/>
</dbReference>
<evidence type="ECO:0000256" key="4">
    <source>
        <dbReference type="ARBA" id="ARBA00007837"/>
    </source>
</evidence>
<dbReference type="PIRSF" id="PIRSF000732">
    <property type="entry name" value="PTS_enzyme_I"/>
    <property type="match status" value="1"/>
</dbReference>
<dbReference type="EC" id="2.7.3.9" evidence="5 16"/>
<evidence type="ECO:0000256" key="14">
    <source>
        <dbReference type="ARBA" id="ARBA00022842"/>
    </source>
</evidence>
<feature type="domain" description="PEP-utilising enzyme C-terminal" evidence="21">
    <location>
        <begin position="251"/>
        <end position="541"/>
    </location>
</feature>
<feature type="domain" description="PEP-utilising enzyme mobile" evidence="20">
    <location>
        <begin position="153"/>
        <end position="223"/>
    </location>
</feature>
<keyword evidence="7 16" id="KW-0813">Transport</keyword>
<evidence type="ECO:0000256" key="2">
    <source>
        <dbReference type="ARBA" id="ARBA00001946"/>
    </source>
</evidence>
<dbReference type="PROSITE" id="PS00742">
    <property type="entry name" value="PEP_ENZYMES_2"/>
    <property type="match status" value="1"/>
</dbReference>
<dbReference type="PRINTS" id="PR01736">
    <property type="entry name" value="PHPHTRNFRASE"/>
</dbReference>
<dbReference type="InterPro" id="IPR008279">
    <property type="entry name" value="PEP-util_enz_mobile_dom"/>
</dbReference>
<dbReference type="FunFam" id="3.50.30.10:FF:000001">
    <property type="entry name" value="Phosphoenolpyruvate-protein phosphotransferase"/>
    <property type="match status" value="1"/>
</dbReference>
<evidence type="ECO:0000256" key="5">
    <source>
        <dbReference type="ARBA" id="ARBA00012232"/>
    </source>
</evidence>
<dbReference type="GO" id="GO:0008965">
    <property type="term" value="F:phosphoenolpyruvate-protein phosphotransferase activity"/>
    <property type="evidence" value="ECO:0007669"/>
    <property type="project" value="UniProtKB-EC"/>
</dbReference>
<proteinExistence type="inferred from homology"/>
<keyword evidence="12 16" id="KW-0479">Metal-binding</keyword>
<name>A0A447KU53_SEROD</name>
<feature type="domain" description="Phosphotransferase system enzyme I N-terminal" evidence="22">
    <location>
        <begin position="4"/>
        <end position="126"/>
    </location>
</feature>
<feature type="binding site" evidence="18">
    <location>
        <position position="465"/>
    </location>
    <ligand>
        <name>phosphoenolpyruvate</name>
        <dbReference type="ChEBI" id="CHEBI:58702"/>
    </ligand>
</feature>
<keyword evidence="14 16" id="KW-0460">Magnesium</keyword>
<evidence type="ECO:0000256" key="16">
    <source>
        <dbReference type="PIRNR" id="PIRNR000732"/>
    </source>
</evidence>
<dbReference type="Pfam" id="PF02896">
    <property type="entry name" value="PEP-utilizers_C"/>
    <property type="match status" value="1"/>
</dbReference>
<evidence type="ECO:0000256" key="6">
    <source>
        <dbReference type="ARBA" id="ARBA00016544"/>
    </source>
</evidence>
<dbReference type="NCBIfam" id="TIGR01417">
    <property type="entry name" value="PTS_I_fam"/>
    <property type="match status" value="1"/>
</dbReference>
<dbReference type="GO" id="GO:0046872">
    <property type="term" value="F:metal ion binding"/>
    <property type="evidence" value="ECO:0007669"/>
    <property type="project" value="UniProtKB-KW"/>
</dbReference>
<comment type="catalytic activity">
    <reaction evidence="1 16">
        <text>L-histidyl-[protein] + phosphoenolpyruvate = N(pros)-phospho-L-histidyl-[protein] + pyruvate</text>
        <dbReference type="Rhea" id="RHEA:23880"/>
        <dbReference type="Rhea" id="RHEA-COMP:9745"/>
        <dbReference type="Rhea" id="RHEA-COMP:9746"/>
        <dbReference type="ChEBI" id="CHEBI:15361"/>
        <dbReference type="ChEBI" id="CHEBI:29979"/>
        <dbReference type="ChEBI" id="CHEBI:58702"/>
        <dbReference type="ChEBI" id="CHEBI:64837"/>
        <dbReference type="EC" id="2.7.3.9"/>
    </reaction>
</comment>
<dbReference type="Gene3D" id="3.50.30.10">
    <property type="entry name" value="Phosphohistidine domain"/>
    <property type="match status" value="1"/>
</dbReference>
<keyword evidence="11 16" id="KW-0598">Phosphotransferase system</keyword>
<dbReference type="NCBIfam" id="NF008382">
    <property type="entry name" value="PRK11177.1"/>
    <property type="match status" value="1"/>
</dbReference>
<keyword evidence="9 16" id="KW-0762">Sugar transport</keyword>
<evidence type="ECO:0000256" key="8">
    <source>
        <dbReference type="ARBA" id="ARBA00022490"/>
    </source>
</evidence>
<evidence type="ECO:0000256" key="10">
    <source>
        <dbReference type="ARBA" id="ARBA00022679"/>
    </source>
</evidence>
<evidence type="ECO:0000256" key="18">
    <source>
        <dbReference type="PIRSR" id="PIRSR000732-2"/>
    </source>
</evidence>
<dbReference type="Gene3D" id="3.20.20.60">
    <property type="entry name" value="Phosphoenolpyruvate-binding domains"/>
    <property type="match status" value="1"/>
</dbReference>
<dbReference type="InterPro" id="IPR050499">
    <property type="entry name" value="PEP-utilizing_PTS_enzyme"/>
</dbReference>
<feature type="binding site" evidence="18">
    <location>
        <position position="332"/>
    </location>
    <ligand>
        <name>phosphoenolpyruvate</name>
        <dbReference type="ChEBI" id="CHEBI:58702"/>
    </ligand>
</feature>
<dbReference type="SUPFAM" id="SSF51621">
    <property type="entry name" value="Phosphoenolpyruvate/pyruvate domain"/>
    <property type="match status" value="1"/>
</dbReference>
<gene>
    <name evidence="23" type="primary">ptsI_2</name>
    <name evidence="23" type="ORF">NCTC11214_03218</name>
</gene>
<dbReference type="RefSeq" id="WP_004960143.1">
    <property type="nucleotide sequence ID" value="NZ_JAEKCK010000006.1"/>
</dbReference>
<evidence type="ECO:0000256" key="11">
    <source>
        <dbReference type="ARBA" id="ARBA00022683"/>
    </source>
</evidence>
<dbReference type="InterPro" id="IPR000121">
    <property type="entry name" value="PEP_util_C"/>
</dbReference>
<evidence type="ECO:0000256" key="7">
    <source>
        <dbReference type="ARBA" id="ARBA00022448"/>
    </source>
</evidence>
<comment type="subcellular location">
    <subcellularLocation>
        <location evidence="3 16">Cytoplasm</location>
    </subcellularLocation>
</comment>
<evidence type="ECO:0000256" key="1">
    <source>
        <dbReference type="ARBA" id="ARBA00000683"/>
    </source>
</evidence>
<evidence type="ECO:0000256" key="15">
    <source>
        <dbReference type="ARBA" id="ARBA00033235"/>
    </source>
</evidence>
<accession>A0A447KU53</accession>
<feature type="binding site" evidence="19">
    <location>
        <position position="455"/>
    </location>
    <ligand>
        <name>Mg(2+)</name>
        <dbReference type="ChEBI" id="CHEBI:18420"/>
    </ligand>
</feature>
<comment type="similarity">
    <text evidence="4 16">Belongs to the PEP-utilizing enzyme family.</text>
</comment>
<dbReference type="InterPro" id="IPR024692">
    <property type="entry name" value="PTS_EI"/>
</dbReference>
<keyword evidence="13 16" id="KW-0418">Kinase</keyword>
<dbReference type="AlphaFoldDB" id="A0A447KU53"/>
<dbReference type="KEGG" id="sof:NCTC11214_03218"/>
<dbReference type="InterPro" id="IPR008731">
    <property type="entry name" value="PTS_EIN"/>
</dbReference>
<dbReference type="FunFam" id="3.20.20.60:FF:000007">
    <property type="entry name" value="Phosphoenolpyruvate-protein phosphotransferase"/>
    <property type="match status" value="1"/>
</dbReference>
<dbReference type="InterPro" id="IPR036618">
    <property type="entry name" value="PtsI_HPr-bd_sf"/>
</dbReference>
<dbReference type="EMBL" id="LR134117">
    <property type="protein sequence ID" value="VDZ59866.1"/>
    <property type="molecule type" value="Genomic_DNA"/>
</dbReference>
<dbReference type="SUPFAM" id="SSF47831">
    <property type="entry name" value="Enzyme I of the PEP:sugar phosphotransferase system HPr-binding (sub)domain"/>
    <property type="match status" value="1"/>
</dbReference>
<dbReference type="Proteomes" id="UP000281391">
    <property type="component" value="Chromosome"/>
</dbReference>
<feature type="active site" description="Proton donor" evidence="17">
    <location>
        <position position="502"/>
    </location>
</feature>
<dbReference type="Pfam" id="PF00391">
    <property type="entry name" value="PEP-utilizers"/>
    <property type="match status" value="1"/>
</dbReference>
<feature type="binding site" evidence="18">
    <location>
        <begin position="454"/>
        <end position="455"/>
    </location>
    <ligand>
        <name>phosphoenolpyruvate</name>
        <dbReference type="ChEBI" id="CHEBI:58702"/>
    </ligand>
</feature>
<keyword evidence="10 16" id="KW-0808">Transferase</keyword>
<dbReference type="InterPro" id="IPR015813">
    <property type="entry name" value="Pyrv/PenolPyrv_kinase-like_dom"/>
</dbReference>
<evidence type="ECO:0000256" key="12">
    <source>
        <dbReference type="ARBA" id="ARBA00022723"/>
    </source>
</evidence>